<dbReference type="Gene3D" id="3.10.450.50">
    <property type="match status" value="1"/>
</dbReference>
<keyword evidence="2" id="KW-1185">Reference proteome</keyword>
<proteinExistence type="predicted"/>
<reference evidence="2" key="1">
    <citation type="journal article" date="2020" name="Syst. Appl. Microbiol.">
        <title>Streptomyces alkaliterrae sp. nov., isolated from an alkaline soil, and emended descriptions of Streptomyces alkaliphilus, Streptomyces calidiresistens and Streptomyces durbertensis.</title>
        <authorList>
            <person name="Swiecimska M."/>
            <person name="Golinska P."/>
            <person name="Nouioui I."/>
            <person name="Wypij M."/>
            <person name="Rai M."/>
            <person name="Sangal V."/>
            <person name="Goodfellow M."/>
        </authorList>
    </citation>
    <scope>NUCLEOTIDE SEQUENCE [LARGE SCALE GENOMIC DNA]</scope>
    <source>
        <strain evidence="2">DSM 104538</strain>
    </source>
</reference>
<sequence length="104" mass="11378">MHLTPAHPTVAAFVEAINAGDRDAFYATLTPDATMADDGSDRDLDAWVDKEIFRSDGRMDVESTSEDGLSLTARYSNSTWGAMRTAWSFTLSGDRISHFETGQA</sequence>
<dbReference type="RefSeq" id="WP_182858025.1">
    <property type="nucleotide sequence ID" value="NZ_WMLF01000613.1"/>
</dbReference>
<dbReference type="SUPFAM" id="SSF54427">
    <property type="entry name" value="NTF2-like"/>
    <property type="match status" value="1"/>
</dbReference>
<organism evidence="1 2">
    <name type="scientific">Streptomyces durbertensis</name>
    <dbReference type="NCBI Taxonomy" id="2448886"/>
    <lineage>
        <taxon>Bacteria</taxon>
        <taxon>Bacillati</taxon>
        <taxon>Actinomycetota</taxon>
        <taxon>Actinomycetes</taxon>
        <taxon>Kitasatosporales</taxon>
        <taxon>Streptomycetaceae</taxon>
        <taxon>Streptomyces</taxon>
    </lineage>
</organism>
<protein>
    <submittedName>
        <fullName evidence="1">Nuclear transport factor 2 family protein</fullName>
    </submittedName>
</protein>
<accession>A0ABR6EN76</accession>
<dbReference type="Proteomes" id="UP000766698">
    <property type="component" value="Unassembled WGS sequence"/>
</dbReference>
<evidence type="ECO:0000313" key="1">
    <source>
        <dbReference type="EMBL" id="MBB1246798.1"/>
    </source>
</evidence>
<gene>
    <name evidence="1" type="ORF">GL263_25075</name>
</gene>
<dbReference type="EMBL" id="WMLF01000613">
    <property type="protein sequence ID" value="MBB1246798.1"/>
    <property type="molecule type" value="Genomic_DNA"/>
</dbReference>
<name>A0ABR6EN76_9ACTN</name>
<evidence type="ECO:0000313" key="2">
    <source>
        <dbReference type="Proteomes" id="UP000766698"/>
    </source>
</evidence>
<comment type="caution">
    <text evidence="1">The sequence shown here is derived from an EMBL/GenBank/DDBJ whole genome shotgun (WGS) entry which is preliminary data.</text>
</comment>
<dbReference type="InterPro" id="IPR032710">
    <property type="entry name" value="NTF2-like_dom_sf"/>
</dbReference>